<dbReference type="Proteomes" id="UP000323824">
    <property type="component" value="Chromosome"/>
</dbReference>
<feature type="signal peptide" evidence="2">
    <location>
        <begin position="1"/>
        <end position="20"/>
    </location>
</feature>
<evidence type="ECO:0000256" key="2">
    <source>
        <dbReference type="SAM" id="SignalP"/>
    </source>
</evidence>
<accession>A0A5C1QDI6</accession>
<keyword evidence="2" id="KW-0732">Signal</keyword>
<evidence type="ECO:0000313" key="3">
    <source>
        <dbReference type="EMBL" id="QEN06133.1"/>
    </source>
</evidence>
<sequence>MLIKRVSLIFLIVLSFNIFADDFQNGNLEFSNKDYQGANKDYLLEIQNNGYDINTLFNLGNTAIKLNRDGYALYYLYKGLLINPRDKNIQSLIKNIEKRLDLEDQLNFYSPLSYSQNINLTLVLITLTGVLITIFILLSYKKNDKSLFFRIRKVILSVTTLLLLLSLGGNANYYLKKNQGIIVEKNSVNISPYPGSDETFIGKEGAIVVITDEYQDYYYITDKNNRYGWIERESVGKLWD</sequence>
<dbReference type="EMBL" id="CP035807">
    <property type="protein sequence ID" value="QEN06133.1"/>
    <property type="molecule type" value="Genomic_DNA"/>
</dbReference>
<keyword evidence="1" id="KW-0472">Membrane</keyword>
<gene>
    <name evidence="3" type="ORF">EW093_16040</name>
</gene>
<dbReference type="KEGG" id="sper:EW093_16040"/>
<evidence type="ECO:0000313" key="4">
    <source>
        <dbReference type="Proteomes" id="UP000323824"/>
    </source>
</evidence>
<dbReference type="InterPro" id="IPR011990">
    <property type="entry name" value="TPR-like_helical_dom_sf"/>
</dbReference>
<reference evidence="3 4" key="2">
    <citation type="submission" date="2019-09" db="EMBL/GenBank/DDBJ databases">
        <title>Complete Genome Sequence and Methylome Analysis of free living Spirochaetas.</title>
        <authorList>
            <person name="Leshcheva N."/>
            <person name="Mikheeva N."/>
        </authorList>
    </citation>
    <scope>NUCLEOTIDE SEQUENCE [LARGE SCALE GENOMIC DNA]</scope>
    <source>
        <strain evidence="3 4">P</strain>
    </source>
</reference>
<feature type="chain" id="PRO_5022816974" evidence="2">
    <location>
        <begin position="21"/>
        <end position="240"/>
    </location>
</feature>
<evidence type="ECO:0000256" key="1">
    <source>
        <dbReference type="SAM" id="Phobius"/>
    </source>
</evidence>
<dbReference type="Gene3D" id="1.25.40.10">
    <property type="entry name" value="Tetratricopeptide repeat domain"/>
    <property type="match status" value="1"/>
</dbReference>
<reference evidence="3 4" key="1">
    <citation type="submission" date="2019-02" db="EMBL/GenBank/DDBJ databases">
        <authorList>
            <person name="Fomenkov A."/>
            <person name="Dubinina G."/>
            <person name="Grabovich M."/>
            <person name="Vincze T."/>
            <person name="Roberts R.J."/>
        </authorList>
    </citation>
    <scope>NUCLEOTIDE SEQUENCE [LARGE SCALE GENOMIC DNA]</scope>
    <source>
        <strain evidence="3 4">P</strain>
    </source>
</reference>
<dbReference type="SUPFAM" id="SSF48452">
    <property type="entry name" value="TPR-like"/>
    <property type="match status" value="1"/>
</dbReference>
<proteinExistence type="predicted"/>
<dbReference type="RefSeq" id="WP_149569367.1">
    <property type="nucleotide sequence ID" value="NZ_CP035807.1"/>
</dbReference>
<keyword evidence="1" id="KW-1133">Transmembrane helix</keyword>
<keyword evidence="1" id="KW-0812">Transmembrane</keyword>
<feature type="transmembrane region" description="Helical" evidence="1">
    <location>
        <begin position="154"/>
        <end position="175"/>
    </location>
</feature>
<keyword evidence="4" id="KW-1185">Reference proteome</keyword>
<organism evidence="3 4">
    <name type="scientific">Thiospirochaeta perfilievii</name>
    <dbReference type="NCBI Taxonomy" id="252967"/>
    <lineage>
        <taxon>Bacteria</taxon>
        <taxon>Pseudomonadati</taxon>
        <taxon>Spirochaetota</taxon>
        <taxon>Spirochaetia</taxon>
        <taxon>Spirochaetales</taxon>
        <taxon>Spirochaetaceae</taxon>
        <taxon>Thiospirochaeta</taxon>
    </lineage>
</organism>
<protein>
    <submittedName>
        <fullName evidence="3">Uncharacterized protein</fullName>
    </submittedName>
</protein>
<dbReference type="AlphaFoldDB" id="A0A5C1QDI6"/>
<feature type="transmembrane region" description="Helical" evidence="1">
    <location>
        <begin position="118"/>
        <end position="138"/>
    </location>
</feature>
<name>A0A5C1QDI6_9SPIO</name>